<feature type="domain" description="Fido" evidence="2">
    <location>
        <begin position="24"/>
        <end position="161"/>
    </location>
</feature>
<proteinExistence type="predicted"/>
<gene>
    <name evidence="3" type="ORF">DFR60_109168</name>
</gene>
<dbReference type="GeneID" id="86062805"/>
<dbReference type="PROSITE" id="PS51459">
    <property type="entry name" value="FIDO"/>
    <property type="match status" value="1"/>
</dbReference>
<evidence type="ECO:0000256" key="1">
    <source>
        <dbReference type="SAM" id="MobiDB-lite"/>
    </source>
</evidence>
<evidence type="ECO:0000259" key="2">
    <source>
        <dbReference type="PROSITE" id="PS51459"/>
    </source>
</evidence>
<dbReference type="EMBL" id="QJKD01000009">
    <property type="protein sequence ID" value="PXX51764.1"/>
    <property type="molecule type" value="Genomic_DNA"/>
</dbReference>
<dbReference type="InterPro" id="IPR003812">
    <property type="entry name" value="Fido"/>
</dbReference>
<reference evidence="3 4" key="1">
    <citation type="submission" date="2018-05" db="EMBL/GenBank/DDBJ databases">
        <title>Genomic Encyclopedia of Type Strains, Phase IV (KMG-IV): sequencing the most valuable type-strain genomes for metagenomic binning, comparative biology and taxonomic classification.</title>
        <authorList>
            <person name="Goeker M."/>
        </authorList>
    </citation>
    <scope>NUCLEOTIDE SEQUENCE [LARGE SCALE GENOMIC DNA]</scope>
    <source>
        <strain evidence="3 4">DSM 24995</strain>
    </source>
</reference>
<dbReference type="InterPro" id="IPR040198">
    <property type="entry name" value="Fido_containing"/>
</dbReference>
<dbReference type="PANTHER" id="PTHR13504">
    <property type="entry name" value="FIDO DOMAIN-CONTAINING PROTEIN DDB_G0283145"/>
    <property type="match status" value="1"/>
</dbReference>
<accession>A0A2V3Y3T1</accession>
<sequence>MTPLKELLQQTDHLRDNRQQDITITEDTIKELHRTAMADCSAVPSDSYRTGMPSDTDYGYQPPQPEDVPRLTGHLTDQIRSSRSSLHPIELAAMAGKRLIDIQPFDAANEETAFLLINLILVSAGYPAISIGNERREAYQQALIVSRKEYDMEPFSRLIAECVSERI</sequence>
<dbReference type="Proteomes" id="UP000248057">
    <property type="component" value="Unassembled WGS sequence"/>
</dbReference>
<dbReference type="PANTHER" id="PTHR13504:SF38">
    <property type="entry name" value="FIDO DOMAIN-CONTAINING PROTEIN"/>
    <property type="match status" value="1"/>
</dbReference>
<evidence type="ECO:0000313" key="3">
    <source>
        <dbReference type="EMBL" id="PXX51764.1"/>
    </source>
</evidence>
<organism evidence="3 4">
    <name type="scientific">Hungatella effluvii</name>
    <dbReference type="NCBI Taxonomy" id="1096246"/>
    <lineage>
        <taxon>Bacteria</taxon>
        <taxon>Bacillati</taxon>
        <taxon>Bacillota</taxon>
        <taxon>Clostridia</taxon>
        <taxon>Lachnospirales</taxon>
        <taxon>Lachnospiraceae</taxon>
        <taxon>Hungatella</taxon>
    </lineage>
</organism>
<dbReference type="SUPFAM" id="SSF140931">
    <property type="entry name" value="Fic-like"/>
    <property type="match status" value="1"/>
</dbReference>
<evidence type="ECO:0000313" key="4">
    <source>
        <dbReference type="Proteomes" id="UP000248057"/>
    </source>
</evidence>
<dbReference type="InterPro" id="IPR036597">
    <property type="entry name" value="Fido-like_dom_sf"/>
</dbReference>
<dbReference type="RefSeq" id="WP_110324082.1">
    <property type="nucleotide sequence ID" value="NZ_QJKD01000009.1"/>
</dbReference>
<dbReference type="Pfam" id="PF02661">
    <property type="entry name" value="Fic"/>
    <property type="match status" value="1"/>
</dbReference>
<feature type="region of interest" description="Disordered" evidence="1">
    <location>
        <begin position="43"/>
        <end position="62"/>
    </location>
</feature>
<protein>
    <submittedName>
        <fullName evidence="3">Fic/DOC family protein</fullName>
    </submittedName>
</protein>
<keyword evidence="4" id="KW-1185">Reference proteome</keyword>
<dbReference type="AlphaFoldDB" id="A0A2V3Y3T1"/>
<name>A0A2V3Y3T1_9FIRM</name>
<dbReference type="Gene3D" id="1.10.3290.10">
    <property type="entry name" value="Fido-like domain"/>
    <property type="match status" value="1"/>
</dbReference>
<comment type="caution">
    <text evidence="3">The sequence shown here is derived from an EMBL/GenBank/DDBJ whole genome shotgun (WGS) entry which is preliminary data.</text>
</comment>